<keyword evidence="2" id="KW-1185">Reference proteome</keyword>
<dbReference type="PANTHER" id="PTHR30255">
    <property type="entry name" value="SINGLE-STRANDED-DNA-SPECIFIC EXONUCLEASE RECJ"/>
    <property type="match status" value="1"/>
</dbReference>
<evidence type="ECO:0000313" key="1">
    <source>
        <dbReference type="EMBL" id="APG27214.1"/>
    </source>
</evidence>
<dbReference type="OrthoDB" id="9809852at2"/>
<dbReference type="SUPFAM" id="SSF64182">
    <property type="entry name" value="DHH phosphoesterases"/>
    <property type="match status" value="1"/>
</dbReference>
<evidence type="ECO:0000313" key="2">
    <source>
        <dbReference type="Proteomes" id="UP000182517"/>
    </source>
</evidence>
<dbReference type="KEGG" id="pef:A7E78_04800"/>
<reference evidence="1 2" key="1">
    <citation type="journal article" date="2017" name="Genome Announc.">
        <title>Complete Genome Sequences of Two Acetylene-Fermenting Pelobacter acetylenicus Strains.</title>
        <authorList>
            <person name="Sutton J.M."/>
            <person name="Baesman S.M."/>
            <person name="Fierst J.L."/>
            <person name="Poret-Peterson A.T."/>
            <person name="Oremland R.S."/>
            <person name="Dunlap D.S."/>
            <person name="Akob D.M."/>
        </authorList>
    </citation>
    <scope>NUCLEOTIDE SEQUENCE [LARGE SCALE GENOMIC DNA]</scope>
    <source>
        <strain evidence="1 2">SFB93</strain>
    </source>
</reference>
<dbReference type="Gene3D" id="3.90.1640.30">
    <property type="match status" value="1"/>
</dbReference>
<name>A0A1L3GMQ5_9BACT</name>
<dbReference type="EMBL" id="CP015519">
    <property type="protein sequence ID" value="APG27214.1"/>
    <property type="molecule type" value="Genomic_DNA"/>
</dbReference>
<dbReference type="InterPro" id="IPR038763">
    <property type="entry name" value="DHH_sf"/>
</dbReference>
<dbReference type="RefSeq" id="WP_072283178.1">
    <property type="nucleotide sequence ID" value="NZ_CP015519.1"/>
</dbReference>
<gene>
    <name evidence="1" type="ORF">A7E78_04800</name>
</gene>
<sequence length="98" mass="10796">MIPILRYLWESRGEADVSLTKTLSDKLQISPLVAALLQQRGVEDVDQGRQYLACRLAAMPDPLLLAGMEVAVTRLSQAVQAGERIAVHGDYDVLCYNP</sequence>
<dbReference type="Proteomes" id="UP000182517">
    <property type="component" value="Chromosome"/>
</dbReference>
<evidence type="ECO:0008006" key="3">
    <source>
        <dbReference type="Google" id="ProtNLM"/>
    </source>
</evidence>
<accession>A0A1L3GMQ5</accession>
<dbReference type="AlphaFoldDB" id="A0A1L3GMQ5"/>
<proteinExistence type="predicted"/>
<dbReference type="STRING" id="1842532.A7E78_04800"/>
<dbReference type="InterPro" id="IPR051673">
    <property type="entry name" value="SSDNA_exonuclease_RecJ"/>
</dbReference>
<protein>
    <recommendedName>
        <fullName evidence="3">Single-stranded-DNA-specific exonuclease RecJ</fullName>
    </recommendedName>
</protein>
<dbReference type="PANTHER" id="PTHR30255:SF2">
    <property type="entry name" value="SINGLE-STRANDED-DNA-SPECIFIC EXONUCLEASE RECJ"/>
    <property type="match status" value="1"/>
</dbReference>
<organism evidence="1 2">
    <name type="scientific">Syntrophotalea acetylenivorans</name>
    <dbReference type="NCBI Taxonomy" id="1842532"/>
    <lineage>
        <taxon>Bacteria</taxon>
        <taxon>Pseudomonadati</taxon>
        <taxon>Thermodesulfobacteriota</taxon>
        <taxon>Desulfuromonadia</taxon>
        <taxon>Desulfuromonadales</taxon>
        <taxon>Syntrophotaleaceae</taxon>
        <taxon>Syntrophotalea</taxon>
    </lineage>
</organism>